<reference evidence="2 3" key="1">
    <citation type="submission" date="2012-05" db="EMBL/GenBank/DDBJ databases">
        <authorList>
            <person name="Harkins D.M."/>
            <person name="Madupu R."/>
            <person name="Durkin A.S."/>
            <person name="Torralba M."/>
            <person name="Methe B."/>
            <person name="Sutton G.G."/>
            <person name="Nelson K.E."/>
        </authorList>
    </citation>
    <scope>NUCLEOTIDE SEQUENCE [LARGE SCALE GENOMIC DNA]</scope>
    <source>
        <strain evidence="2 3">F0489</strain>
    </source>
</reference>
<dbReference type="AlphaFoldDB" id="J0NMP1"/>
<evidence type="ECO:0000313" key="3">
    <source>
        <dbReference type="Proteomes" id="UP000002941"/>
    </source>
</evidence>
<dbReference type="eggNOG" id="ENOG502Z94M">
    <property type="taxonomic scope" value="Bacteria"/>
</dbReference>
<keyword evidence="1" id="KW-0812">Transmembrane</keyword>
<dbReference type="Proteomes" id="UP000002941">
    <property type="component" value="Unassembled WGS sequence"/>
</dbReference>
<feature type="non-terminal residue" evidence="2">
    <location>
        <position position="1"/>
    </location>
</feature>
<dbReference type="RefSeq" id="WP_008731042.1">
    <property type="nucleotide sequence ID" value="NZ_AKFT01000084.1"/>
</dbReference>
<accession>J0NMP1</accession>
<organism evidence="2 3">
    <name type="scientific">Actinomyces massiliensis F0489</name>
    <dbReference type="NCBI Taxonomy" id="1125718"/>
    <lineage>
        <taxon>Bacteria</taxon>
        <taxon>Bacillati</taxon>
        <taxon>Actinomycetota</taxon>
        <taxon>Actinomycetes</taxon>
        <taxon>Actinomycetales</taxon>
        <taxon>Actinomycetaceae</taxon>
        <taxon>Actinomyces</taxon>
    </lineage>
</organism>
<feature type="transmembrane region" description="Helical" evidence="1">
    <location>
        <begin position="295"/>
        <end position="317"/>
    </location>
</feature>
<comment type="caution">
    <text evidence="2">The sequence shown here is derived from an EMBL/GenBank/DDBJ whole genome shotgun (WGS) entry which is preliminary data.</text>
</comment>
<feature type="transmembrane region" description="Helical" evidence="1">
    <location>
        <begin position="404"/>
        <end position="427"/>
    </location>
</feature>
<evidence type="ECO:0000313" key="2">
    <source>
        <dbReference type="EMBL" id="EJF46032.1"/>
    </source>
</evidence>
<proteinExistence type="predicted"/>
<keyword evidence="3" id="KW-1185">Reference proteome</keyword>
<protein>
    <recommendedName>
        <fullName evidence="4">O-antigen ligase</fullName>
    </recommendedName>
</protein>
<keyword evidence="1" id="KW-0472">Membrane</keyword>
<feature type="transmembrane region" description="Helical" evidence="1">
    <location>
        <begin position="439"/>
        <end position="463"/>
    </location>
</feature>
<keyword evidence="1" id="KW-1133">Transmembrane helix</keyword>
<feature type="transmembrane region" description="Helical" evidence="1">
    <location>
        <begin position="166"/>
        <end position="183"/>
    </location>
</feature>
<dbReference type="EMBL" id="AKFT01000084">
    <property type="protein sequence ID" value="EJF46032.1"/>
    <property type="molecule type" value="Genomic_DNA"/>
</dbReference>
<feature type="transmembrane region" description="Helical" evidence="1">
    <location>
        <begin position="190"/>
        <end position="209"/>
    </location>
</feature>
<evidence type="ECO:0008006" key="4">
    <source>
        <dbReference type="Google" id="ProtNLM"/>
    </source>
</evidence>
<evidence type="ECO:0000256" key="1">
    <source>
        <dbReference type="SAM" id="Phobius"/>
    </source>
</evidence>
<sequence length="493" mass="51922">VVGAIELRPERLRGLAVRAAVRAADVMGGVPFPASPSRGITAVAAASATSAAPAATPLDEDLRARTAGSADTGGDATSEAPARWVWEPWFAAVLLVLVGWRTEITGGIFISDCVALASLPITWSAVRTSRRFALLLILALLATAAGWALSLAAYEDFTIIAANQRTQLLLAASLPASVAAFVWGRERLGLEGAVIAFGTGAILGNLHLLQTSDNPWKLDLGAAVSVVVLAMSQRFGRGGQLVAALALGGIYLVHDSRGATGMFVLIITLLVWQIISSSLSTTVLSPGRLRVRHILLLPGLAGVAILGVVAAAIAGYLGPDVQERTTTQLHGSNLLIAARPELGASWALLTHRPWGYGAGLQPRYEDVRTAMQGMASVNYNPNNGYVHNYMFGHGFELHSGLADIWIALSLPGAALLLFVVWLGLRALWENLGTAHLRSWLLFAVLLMVMNAAIGPLLVLPPYLTIAAGTALCLQQSPDQPPGQSPPSPRRDRS</sequence>
<name>J0NMP1_9ACTO</name>
<feature type="transmembrane region" description="Helical" evidence="1">
    <location>
        <begin position="133"/>
        <end position="154"/>
    </location>
</feature>
<gene>
    <name evidence="2" type="ORF">HMPREF1318_3016</name>
</gene>
<dbReference type="PATRIC" id="fig|1125718.3.peg.1125"/>
<feature type="transmembrane region" description="Helical" evidence="1">
    <location>
        <begin position="260"/>
        <end position="283"/>
    </location>
</feature>